<dbReference type="EMBL" id="DS995731">
    <property type="protein sequence ID" value="EGE04074.1"/>
    <property type="molecule type" value="Genomic_DNA"/>
</dbReference>
<organism evidence="1 2">
    <name type="scientific">Trichophyton equinum (strain ATCC MYA-4606 / CBS 127.97)</name>
    <name type="common">Horse ringworm fungus</name>
    <dbReference type="NCBI Taxonomy" id="559882"/>
    <lineage>
        <taxon>Eukaryota</taxon>
        <taxon>Fungi</taxon>
        <taxon>Dikarya</taxon>
        <taxon>Ascomycota</taxon>
        <taxon>Pezizomycotina</taxon>
        <taxon>Eurotiomycetes</taxon>
        <taxon>Eurotiomycetidae</taxon>
        <taxon>Onygenales</taxon>
        <taxon>Arthrodermataceae</taxon>
        <taxon>Trichophyton</taxon>
    </lineage>
</organism>
<sequence length="83" mass="8476">MPPDISGPCSLASGLVQRTAGASFEGPTPPPATSVTSWCLELKVVSFGGSGTPVGSLGGERLAPRLFRIAEPPGIMHDAKMAR</sequence>
<dbReference type="AlphaFoldDB" id="F2PQA6"/>
<dbReference type="HOGENOM" id="CLU_2544222_0_0_1"/>
<dbReference type="Proteomes" id="UP000009169">
    <property type="component" value="Unassembled WGS sequence"/>
</dbReference>
<proteinExistence type="predicted"/>
<reference evidence="2" key="1">
    <citation type="journal article" date="2012" name="MBio">
        <title>Comparative genome analysis of Trichophyton rubrum and related dermatophytes reveals candidate genes involved in infection.</title>
        <authorList>
            <person name="Martinez D.A."/>
            <person name="Oliver B.G."/>
            <person name="Graeser Y."/>
            <person name="Goldberg J.M."/>
            <person name="Li W."/>
            <person name="Martinez-Rossi N.M."/>
            <person name="Monod M."/>
            <person name="Shelest E."/>
            <person name="Barton R.C."/>
            <person name="Birch E."/>
            <person name="Brakhage A.A."/>
            <person name="Chen Z."/>
            <person name="Gurr S.J."/>
            <person name="Heiman D."/>
            <person name="Heitman J."/>
            <person name="Kosti I."/>
            <person name="Rossi A."/>
            <person name="Saif S."/>
            <person name="Samalova M."/>
            <person name="Saunders C.W."/>
            <person name="Shea T."/>
            <person name="Summerbell R.C."/>
            <person name="Xu J."/>
            <person name="Young S."/>
            <person name="Zeng Q."/>
            <person name="Birren B.W."/>
            <person name="Cuomo C.A."/>
            <person name="White T.C."/>
        </authorList>
    </citation>
    <scope>NUCLEOTIDE SEQUENCE [LARGE SCALE GENOMIC DNA]</scope>
    <source>
        <strain evidence="2">ATCC MYA-4606 / CBS 127.97</strain>
    </source>
</reference>
<gene>
    <name evidence="1" type="ORF">TEQG_03106</name>
</gene>
<name>F2PQA6_TRIEC</name>
<protein>
    <submittedName>
        <fullName evidence="1">Uncharacterized protein</fullName>
    </submittedName>
</protein>
<evidence type="ECO:0000313" key="1">
    <source>
        <dbReference type="EMBL" id="EGE04074.1"/>
    </source>
</evidence>
<keyword evidence="2" id="KW-1185">Reference proteome</keyword>
<accession>F2PQA6</accession>
<evidence type="ECO:0000313" key="2">
    <source>
        <dbReference type="Proteomes" id="UP000009169"/>
    </source>
</evidence>
<dbReference type="VEuPathDB" id="FungiDB:TEQG_03106"/>